<evidence type="ECO:0000256" key="8">
    <source>
        <dbReference type="ARBA" id="ARBA00022723"/>
    </source>
</evidence>
<dbReference type="PROSITE" id="PS50173">
    <property type="entry name" value="UMUC"/>
    <property type="match status" value="1"/>
</dbReference>
<keyword evidence="6 19" id="KW-0808">Transferase</keyword>
<dbReference type="Pfam" id="PF00817">
    <property type="entry name" value="IMS"/>
    <property type="match status" value="1"/>
</dbReference>
<comment type="subcellular location">
    <subcellularLocation>
        <location evidence="3">Nucleus</location>
    </subcellularLocation>
</comment>
<dbReference type="GO" id="GO:0042276">
    <property type="term" value="P:error-prone translesion synthesis"/>
    <property type="evidence" value="ECO:0007669"/>
    <property type="project" value="TreeGrafter"/>
</dbReference>
<evidence type="ECO:0000313" key="19">
    <source>
        <dbReference type="EMBL" id="CAE1277966.1"/>
    </source>
</evidence>
<name>A0A812CTY3_ACAPH</name>
<evidence type="ECO:0000256" key="15">
    <source>
        <dbReference type="ARBA" id="ARBA00023242"/>
    </source>
</evidence>
<dbReference type="Pfam" id="PF21704">
    <property type="entry name" value="POLH-Rev1_HhH"/>
    <property type="match status" value="1"/>
</dbReference>
<comment type="cofactor">
    <cofactor evidence="1">
        <name>Mn(2+)</name>
        <dbReference type="ChEBI" id="CHEBI:29035"/>
    </cofactor>
</comment>
<dbReference type="FunFam" id="3.30.1490.100:FF:000007">
    <property type="entry name" value="DNA polymerase eta"/>
    <property type="match status" value="1"/>
</dbReference>
<dbReference type="SUPFAM" id="SSF56672">
    <property type="entry name" value="DNA/RNA polymerases"/>
    <property type="match status" value="1"/>
</dbReference>
<evidence type="ECO:0000256" key="7">
    <source>
        <dbReference type="ARBA" id="ARBA00022695"/>
    </source>
</evidence>
<evidence type="ECO:0000256" key="3">
    <source>
        <dbReference type="ARBA" id="ARBA00004123"/>
    </source>
</evidence>
<comment type="caution">
    <text evidence="19">The sequence shown here is derived from an EMBL/GenBank/DDBJ whole genome shotgun (WGS) entry which is preliminary data.</text>
</comment>
<dbReference type="InterPro" id="IPR001126">
    <property type="entry name" value="UmuC"/>
</dbReference>
<evidence type="ECO:0000256" key="17">
    <source>
        <dbReference type="ARBA" id="ARBA00049244"/>
    </source>
</evidence>
<keyword evidence="11" id="KW-0862">Zinc</keyword>
<evidence type="ECO:0000256" key="1">
    <source>
        <dbReference type="ARBA" id="ARBA00001936"/>
    </source>
</evidence>
<comment type="cofactor">
    <cofactor evidence="2">
        <name>Mg(2+)</name>
        <dbReference type="ChEBI" id="CHEBI:18420"/>
    </cofactor>
</comment>
<dbReference type="PANTHER" id="PTHR45873">
    <property type="entry name" value="DNA POLYMERASE ETA"/>
    <property type="match status" value="1"/>
</dbReference>
<dbReference type="PANTHER" id="PTHR45873:SF1">
    <property type="entry name" value="DNA POLYMERASE ETA"/>
    <property type="match status" value="1"/>
</dbReference>
<evidence type="ECO:0000256" key="6">
    <source>
        <dbReference type="ARBA" id="ARBA00022679"/>
    </source>
</evidence>
<evidence type="ECO:0000256" key="13">
    <source>
        <dbReference type="ARBA" id="ARBA00022843"/>
    </source>
</evidence>
<evidence type="ECO:0000259" key="18">
    <source>
        <dbReference type="PROSITE" id="PS50173"/>
    </source>
</evidence>
<accession>A0A812CTY3</accession>
<comment type="similarity">
    <text evidence="4">Belongs to the DNA polymerase type-Y family.</text>
</comment>
<proteinExistence type="inferred from homology"/>
<evidence type="ECO:0000256" key="9">
    <source>
        <dbReference type="ARBA" id="ARBA00022763"/>
    </source>
</evidence>
<dbReference type="SUPFAM" id="SSF100879">
    <property type="entry name" value="Lesion bypass DNA polymerase (Y-family), little finger domain"/>
    <property type="match status" value="1"/>
</dbReference>
<evidence type="ECO:0000256" key="16">
    <source>
        <dbReference type="ARBA" id="ARBA00044975"/>
    </source>
</evidence>
<keyword evidence="8" id="KW-0479">Metal-binding</keyword>
<evidence type="ECO:0000256" key="11">
    <source>
        <dbReference type="ARBA" id="ARBA00022833"/>
    </source>
</evidence>
<dbReference type="InterPro" id="IPR043502">
    <property type="entry name" value="DNA/RNA_pol_sf"/>
</dbReference>
<feature type="domain" description="UmuC" evidence="18">
    <location>
        <begin position="1"/>
        <end position="241"/>
    </location>
</feature>
<dbReference type="InterPro" id="IPR043128">
    <property type="entry name" value="Rev_trsase/Diguanyl_cyclase"/>
</dbReference>
<dbReference type="GO" id="GO:0035861">
    <property type="term" value="C:site of double-strand break"/>
    <property type="evidence" value="ECO:0007669"/>
    <property type="project" value="TreeGrafter"/>
</dbReference>
<gene>
    <name evidence="19" type="ORF">SPHA_40956</name>
</gene>
<evidence type="ECO:0000313" key="20">
    <source>
        <dbReference type="Proteomes" id="UP000597762"/>
    </source>
</evidence>
<sequence>MDCFFVQVEQRLNPDLKGKPCAVVQYTGSGVIIAVSYEARAFGVTRGMRKQDAKAKCPGILLQKVPELRGKADLTKYREAGAEVMKVFSQFCHCVERASIDEAYLDLTNEIETKLKTQDPDILSLADKLRNTYVIGWENNQTENNVSTDCKKCVRNWLEAIQTSQSEPDIKLAIGGCLVEQMRAAVYEQTGFRCSAGVSCNKMLAKLAAGIHKPNQQTILPHASVESFFVTLPLRKVRNLGGKLGAELCEEHGVKNMSDLCQFTKQQLCDMYGRKTGEWLYALCRGYDSEPVAARQLPKSIGCSKNFPGKDALDTREKVKYWLSQLSTEVEERLLKDKEDNKRIATSMIVGLRYQDPISQNSVVSSRTVALVQYNRHKFAANAFTLLQQFNFNSPHQASWTPPVNMLSISAGKFVEIGITHFDSRITWIYFHIFMLTNTFSL</sequence>
<protein>
    <recommendedName>
        <fullName evidence="16">DNA polymerase eta</fullName>
        <ecNumber evidence="5">2.7.7.7</ecNumber>
    </recommendedName>
</protein>
<evidence type="ECO:0000256" key="2">
    <source>
        <dbReference type="ARBA" id="ARBA00001946"/>
    </source>
</evidence>
<keyword evidence="15" id="KW-0539">Nucleus</keyword>
<keyword evidence="20" id="KW-1185">Reference proteome</keyword>
<dbReference type="GO" id="GO:0005657">
    <property type="term" value="C:replication fork"/>
    <property type="evidence" value="ECO:0007669"/>
    <property type="project" value="TreeGrafter"/>
</dbReference>
<dbReference type="GO" id="GO:0009411">
    <property type="term" value="P:response to UV"/>
    <property type="evidence" value="ECO:0007669"/>
    <property type="project" value="UniProtKB-ARBA"/>
</dbReference>
<keyword evidence="14" id="KW-0234">DNA repair</keyword>
<keyword evidence="10" id="KW-0863">Zinc-finger</keyword>
<dbReference type="GO" id="GO:0003887">
    <property type="term" value="F:DNA-directed DNA polymerase activity"/>
    <property type="evidence" value="ECO:0007669"/>
    <property type="project" value="UniProtKB-EC"/>
</dbReference>
<dbReference type="EC" id="2.7.7.7" evidence="5"/>
<dbReference type="EMBL" id="CAHIKZ030001950">
    <property type="protein sequence ID" value="CAE1277966.1"/>
    <property type="molecule type" value="Genomic_DNA"/>
</dbReference>
<dbReference type="GO" id="GO:0006281">
    <property type="term" value="P:DNA repair"/>
    <property type="evidence" value="ECO:0007669"/>
    <property type="project" value="UniProtKB-KW"/>
</dbReference>
<keyword evidence="13" id="KW-0832">Ubl conjugation</keyword>
<reference evidence="19" key="1">
    <citation type="submission" date="2021-01" db="EMBL/GenBank/DDBJ databases">
        <authorList>
            <person name="Li R."/>
            <person name="Bekaert M."/>
        </authorList>
    </citation>
    <scope>NUCLEOTIDE SEQUENCE</scope>
    <source>
        <strain evidence="19">Farmed</strain>
    </source>
</reference>
<dbReference type="GO" id="GO:0008270">
    <property type="term" value="F:zinc ion binding"/>
    <property type="evidence" value="ECO:0007669"/>
    <property type="project" value="UniProtKB-KW"/>
</dbReference>
<evidence type="ECO:0000256" key="12">
    <source>
        <dbReference type="ARBA" id="ARBA00022842"/>
    </source>
</evidence>
<dbReference type="Gene3D" id="1.10.150.20">
    <property type="entry name" value="5' to 3' exonuclease, C-terminal subdomain"/>
    <property type="match status" value="1"/>
</dbReference>
<organism evidence="19 20">
    <name type="scientific">Acanthosepion pharaonis</name>
    <name type="common">Pharaoh cuttlefish</name>
    <name type="synonym">Sepia pharaonis</name>
    <dbReference type="NCBI Taxonomy" id="158019"/>
    <lineage>
        <taxon>Eukaryota</taxon>
        <taxon>Metazoa</taxon>
        <taxon>Spiralia</taxon>
        <taxon>Lophotrochozoa</taxon>
        <taxon>Mollusca</taxon>
        <taxon>Cephalopoda</taxon>
        <taxon>Coleoidea</taxon>
        <taxon>Decapodiformes</taxon>
        <taxon>Sepiida</taxon>
        <taxon>Sepiina</taxon>
        <taxon>Sepiidae</taxon>
        <taxon>Acanthosepion</taxon>
    </lineage>
</organism>
<dbReference type="Proteomes" id="UP000597762">
    <property type="component" value="Unassembled WGS sequence"/>
</dbReference>
<dbReference type="InterPro" id="IPR052230">
    <property type="entry name" value="DNA_polymerase_eta"/>
</dbReference>
<dbReference type="FunFam" id="3.40.1170.60:FF:000003">
    <property type="entry name" value="DNA polymerase eta"/>
    <property type="match status" value="1"/>
</dbReference>
<comment type="catalytic activity">
    <reaction evidence="17">
        <text>DNA(n) + a 2'-deoxyribonucleoside 5'-triphosphate = DNA(n+1) + diphosphate</text>
        <dbReference type="Rhea" id="RHEA:22508"/>
        <dbReference type="Rhea" id="RHEA-COMP:17339"/>
        <dbReference type="Rhea" id="RHEA-COMP:17340"/>
        <dbReference type="ChEBI" id="CHEBI:33019"/>
        <dbReference type="ChEBI" id="CHEBI:61560"/>
        <dbReference type="ChEBI" id="CHEBI:173112"/>
        <dbReference type="EC" id="2.7.7.7"/>
    </reaction>
</comment>
<keyword evidence="9" id="KW-0227">DNA damage</keyword>
<dbReference type="Gene3D" id="3.30.70.270">
    <property type="match status" value="1"/>
</dbReference>
<evidence type="ECO:0000256" key="4">
    <source>
        <dbReference type="ARBA" id="ARBA00010945"/>
    </source>
</evidence>
<dbReference type="Pfam" id="PF11799">
    <property type="entry name" value="IMS_C"/>
    <property type="match status" value="1"/>
</dbReference>
<evidence type="ECO:0000256" key="14">
    <source>
        <dbReference type="ARBA" id="ARBA00023204"/>
    </source>
</evidence>
<dbReference type="OrthoDB" id="5723at2759"/>
<keyword evidence="7 19" id="KW-0548">Nucleotidyltransferase</keyword>
<keyword evidence="12" id="KW-0460">Magnesium</keyword>
<dbReference type="AlphaFoldDB" id="A0A812CTY3"/>
<dbReference type="FunFam" id="1.10.150.20:FF:000014">
    <property type="entry name" value="Polymerase (DNA directed), eta"/>
    <property type="match status" value="1"/>
</dbReference>
<dbReference type="GO" id="GO:0005634">
    <property type="term" value="C:nucleus"/>
    <property type="evidence" value="ECO:0007669"/>
    <property type="project" value="UniProtKB-SubCell"/>
</dbReference>
<dbReference type="Gene3D" id="3.30.1490.100">
    <property type="entry name" value="DNA polymerase, Y-family, little finger domain"/>
    <property type="match status" value="1"/>
</dbReference>
<dbReference type="InterPro" id="IPR036775">
    <property type="entry name" value="DNA_pol_Y-fam_lit_finger_sf"/>
</dbReference>
<evidence type="ECO:0000256" key="10">
    <source>
        <dbReference type="ARBA" id="ARBA00022771"/>
    </source>
</evidence>
<dbReference type="Gene3D" id="3.40.1170.60">
    <property type="match status" value="1"/>
</dbReference>
<dbReference type="GO" id="GO:0003684">
    <property type="term" value="F:damaged DNA binding"/>
    <property type="evidence" value="ECO:0007669"/>
    <property type="project" value="InterPro"/>
</dbReference>
<dbReference type="PIRSF" id="PIRSF036603">
    <property type="entry name" value="DPol_eta"/>
    <property type="match status" value="1"/>
</dbReference>
<dbReference type="InterPro" id="IPR017961">
    <property type="entry name" value="DNA_pol_Y-fam_little_finger"/>
</dbReference>
<evidence type="ECO:0000256" key="5">
    <source>
        <dbReference type="ARBA" id="ARBA00012417"/>
    </source>
</evidence>